<gene>
    <name evidence="1" type="ordered locus">NGR_c22420</name>
</gene>
<accession>C3MFE5</accession>
<reference evidence="1 2" key="1">
    <citation type="journal article" date="2009" name="Appl. Environ. Microbiol.">
        <title>Rhizobium sp. strain NGR234 possesses a remarkable number of secretion systems.</title>
        <authorList>
            <person name="Schmeisser C."/>
            <person name="Liesegang H."/>
            <person name="Krysciak D."/>
            <person name="Bakkou N."/>
            <person name="Le Quere A."/>
            <person name="Wollherr A."/>
            <person name="Heinemeyer I."/>
            <person name="Morgenstern B."/>
            <person name="Pommerening-Roeser A."/>
            <person name="Flores M."/>
            <person name="Palacios R."/>
            <person name="Brenner S."/>
            <person name="Gottschalk G."/>
            <person name="Schmitz R.A."/>
            <person name="Broughton W.J."/>
            <person name="Perret X."/>
            <person name="Strittmatter A.W."/>
            <person name="Streit W.R."/>
        </authorList>
    </citation>
    <scope>NUCLEOTIDE SEQUENCE [LARGE SCALE GENOMIC DNA]</scope>
    <source>
        <strain evidence="2">NBRC 101917 / NGR234</strain>
    </source>
</reference>
<dbReference type="STRING" id="394.NGR_c22420"/>
<dbReference type="KEGG" id="rhi:NGR_c22420"/>
<organism evidence="1 2">
    <name type="scientific">Sinorhizobium fredii (strain NBRC 101917 / NGR234)</name>
    <dbReference type="NCBI Taxonomy" id="394"/>
    <lineage>
        <taxon>Bacteria</taxon>
        <taxon>Pseudomonadati</taxon>
        <taxon>Pseudomonadota</taxon>
        <taxon>Alphaproteobacteria</taxon>
        <taxon>Hyphomicrobiales</taxon>
        <taxon>Rhizobiaceae</taxon>
        <taxon>Sinorhizobium/Ensifer group</taxon>
        <taxon>Sinorhizobium</taxon>
    </lineage>
</organism>
<evidence type="ECO:0000313" key="1">
    <source>
        <dbReference type="EMBL" id="ACP26002.1"/>
    </source>
</evidence>
<protein>
    <submittedName>
        <fullName evidence="1">Uncharacterized protein</fullName>
    </submittedName>
</protein>
<name>C3MFE5_SINFN</name>
<keyword evidence="2" id="KW-1185">Reference proteome</keyword>
<dbReference type="AlphaFoldDB" id="C3MFE5"/>
<dbReference type="Proteomes" id="UP000001054">
    <property type="component" value="Chromosome"/>
</dbReference>
<dbReference type="HOGENOM" id="CLU_2370835_0_0_5"/>
<sequence length="95" mass="11125">MEAKRPPQWLLTICRPLVRLIQVDDLVHFRNPGSRASLSHPQRFKAHMATKTTIADLFPDDEGMILVAKDVNDGSPRHITEVQRWRLQMRLLRMR</sequence>
<proteinExistence type="predicted"/>
<dbReference type="EMBL" id="CP001389">
    <property type="protein sequence ID" value="ACP26002.1"/>
    <property type="molecule type" value="Genomic_DNA"/>
</dbReference>
<evidence type="ECO:0000313" key="2">
    <source>
        <dbReference type="Proteomes" id="UP000001054"/>
    </source>
</evidence>